<reference evidence="8" key="1">
    <citation type="submission" date="2025-08" db="UniProtKB">
        <authorList>
            <consortium name="RefSeq"/>
        </authorList>
    </citation>
    <scope>IDENTIFICATION</scope>
    <source>
        <tissue evidence="8">Gonad</tissue>
    </source>
</reference>
<evidence type="ECO:0000256" key="5">
    <source>
        <dbReference type="SAM" id="SignalP"/>
    </source>
</evidence>
<evidence type="ECO:0000256" key="1">
    <source>
        <dbReference type="ARBA" id="ARBA00022737"/>
    </source>
</evidence>
<dbReference type="OrthoDB" id="9971251at2759"/>
<evidence type="ECO:0000259" key="6">
    <source>
        <dbReference type="PROSITE" id="PS01180"/>
    </source>
</evidence>
<dbReference type="SUPFAM" id="SSF57424">
    <property type="entry name" value="LDL receptor-like module"/>
    <property type="match status" value="2"/>
</dbReference>
<dbReference type="PROSITE" id="PS01180">
    <property type="entry name" value="CUB"/>
    <property type="match status" value="2"/>
</dbReference>
<dbReference type="SUPFAM" id="SSF49854">
    <property type="entry name" value="Spermadhesin, CUB domain"/>
    <property type="match status" value="2"/>
</dbReference>
<proteinExistence type="predicted"/>
<dbReference type="PROSITE" id="PS50068">
    <property type="entry name" value="LDLRA_2"/>
    <property type="match status" value="2"/>
</dbReference>
<dbReference type="KEGG" id="bbel:109471399"/>
<dbReference type="AlphaFoldDB" id="A0A6P4YAY3"/>
<evidence type="ECO:0000313" key="8">
    <source>
        <dbReference type="RefSeq" id="XP_019626245.1"/>
    </source>
</evidence>
<gene>
    <name evidence="8" type="primary">LOC109471399</name>
</gene>
<feature type="disulfide bond" evidence="4">
    <location>
        <begin position="167"/>
        <end position="182"/>
    </location>
</feature>
<dbReference type="CDD" id="cd00117">
    <property type="entry name" value="TFP"/>
    <property type="match status" value="1"/>
</dbReference>
<organism evidence="7 8">
    <name type="scientific">Branchiostoma belcheri</name>
    <name type="common">Amphioxus</name>
    <dbReference type="NCBI Taxonomy" id="7741"/>
    <lineage>
        <taxon>Eukaryota</taxon>
        <taxon>Metazoa</taxon>
        <taxon>Chordata</taxon>
        <taxon>Cephalochordata</taxon>
        <taxon>Leptocardii</taxon>
        <taxon>Amphioxiformes</taxon>
        <taxon>Branchiostomatidae</taxon>
        <taxon>Branchiostoma</taxon>
    </lineage>
</organism>
<evidence type="ECO:0000256" key="3">
    <source>
        <dbReference type="PROSITE-ProRule" id="PRU00059"/>
    </source>
</evidence>
<dbReference type="PANTHER" id="PTHR24251:SF37">
    <property type="entry name" value="CUB DOMAIN-CONTAINING PROTEIN"/>
    <property type="match status" value="1"/>
</dbReference>
<protein>
    <submittedName>
        <fullName evidence="8">Bone morphogenetic protein 1-like</fullName>
    </submittedName>
</protein>
<evidence type="ECO:0000256" key="4">
    <source>
        <dbReference type="PROSITE-ProRule" id="PRU00124"/>
    </source>
</evidence>
<dbReference type="PRINTS" id="PR00261">
    <property type="entry name" value="LDLRECEPTOR"/>
</dbReference>
<dbReference type="InterPro" id="IPR035914">
    <property type="entry name" value="Sperma_CUB_dom_sf"/>
</dbReference>
<keyword evidence="5" id="KW-0732">Signal</keyword>
<dbReference type="SMART" id="SM00192">
    <property type="entry name" value="LDLa"/>
    <property type="match status" value="2"/>
</dbReference>
<name>A0A6P4YAY3_BRABE</name>
<dbReference type="PANTHER" id="PTHR24251">
    <property type="entry name" value="OVOCHYMASE-RELATED"/>
    <property type="match status" value="1"/>
</dbReference>
<sequence>MKQLLSTAALFLFLVIETAAQEHDCNFGVVLSVTDGGVQEGSVITPLYGTANYPSSLSCEWVIEAPENHKISLVFRDSFGIEAHSTCDYDYLVVHDGPTSASTLLGRLCGATAPADIQATGNQVYLAFESDYSVAGAGFAVDWSTTCVDGTTSCDDAPVCFTSAQECDGTQTCADFQDETGCLAAYGLDTCGESIDASTAGSVSSPNGSLPFFPPGVACDWDFAAPAGYQLIFTATAGEGVDCTTASAELTEGSNTHDICNRTTTFIVNTNEAELSVSGPIAEDGFSLSWIPCSPDQVLCAADYACLPVEANCNGTEECSTGDDEADALCLIPTTTIPTTTEEPTTTVFSNITVVTEDPADRLSCYTCNGTGDCISNPANVASTTCEDGEHCWVERIGEAGSSFGLRVERGCGDVCSSYWEQEACETPQGRPKVCMKCCSDVDDCNDFIMTGHNEGQGGDATAAVPCLWVTALAVMLVSYVTRTLQ</sequence>
<comment type="caution">
    <text evidence="4">Lacks conserved residue(s) required for the propagation of feature annotation.</text>
</comment>
<dbReference type="FunFam" id="2.60.120.290:FF:000013">
    <property type="entry name" value="Membrane frizzled-related protein"/>
    <property type="match status" value="1"/>
</dbReference>
<feature type="signal peptide" evidence="5">
    <location>
        <begin position="1"/>
        <end position="20"/>
    </location>
</feature>
<keyword evidence="7" id="KW-1185">Reference proteome</keyword>
<feature type="disulfide bond" evidence="3">
    <location>
        <begin position="243"/>
        <end position="260"/>
    </location>
</feature>
<evidence type="ECO:0000256" key="2">
    <source>
        <dbReference type="ARBA" id="ARBA00023157"/>
    </source>
</evidence>
<accession>A0A6P4YAY3</accession>
<dbReference type="Proteomes" id="UP000515135">
    <property type="component" value="Unplaced"/>
</dbReference>
<dbReference type="InterPro" id="IPR000859">
    <property type="entry name" value="CUB_dom"/>
</dbReference>
<dbReference type="InterPro" id="IPR002172">
    <property type="entry name" value="LDrepeatLR_classA_rpt"/>
</dbReference>
<evidence type="ECO:0000313" key="7">
    <source>
        <dbReference type="Proteomes" id="UP000515135"/>
    </source>
</evidence>
<keyword evidence="2 4" id="KW-1015">Disulfide bond</keyword>
<feature type="domain" description="CUB" evidence="6">
    <location>
        <begin position="191"/>
        <end position="262"/>
    </location>
</feature>
<dbReference type="InterPro" id="IPR036055">
    <property type="entry name" value="LDL_receptor-like_sf"/>
</dbReference>
<dbReference type="RefSeq" id="XP_019626245.1">
    <property type="nucleotide sequence ID" value="XM_019770686.1"/>
</dbReference>
<dbReference type="Gene3D" id="4.10.400.10">
    <property type="entry name" value="Low-density Lipoprotein Receptor"/>
    <property type="match status" value="1"/>
</dbReference>
<feature type="chain" id="PRO_5028102239" evidence="5">
    <location>
        <begin position="21"/>
        <end position="486"/>
    </location>
</feature>
<feature type="domain" description="CUB" evidence="6">
    <location>
        <begin position="25"/>
        <end position="146"/>
    </location>
</feature>
<dbReference type="Pfam" id="PF00431">
    <property type="entry name" value="CUB"/>
    <property type="match status" value="1"/>
</dbReference>
<keyword evidence="1" id="KW-0677">Repeat</keyword>
<dbReference type="Gene3D" id="2.60.120.290">
    <property type="entry name" value="Spermadhesin, CUB domain"/>
    <property type="match status" value="2"/>
</dbReference>
<dbReference type="CDD" id="cd00041">
    <property type="entry name" value="CUB"/>
    <property type="match status" value="1"/>
</dbReference>
<dbReference type="SMART" id="SM00042">
    <property type="entry name" value="CUB"/>
    <property type="match status" value="2"/>
</dbReference>
<dbReference type="GeneID" id="109471399"/>